<dbReference type="Gene3D" id="1.10.10.10">
    <property type="entry name" value="Winged helix-like DNA-binding domain superfamily/Winged helix DNA-binding domain"/>
    <property type="match status" value="1"/>
</dbReference>
<reference evidence="5" key="1">
    <citation type="journal article" date="2019" name="Int. J. Syst. Evol. Microbiol.">
        <title>The Global Catalogue of Microorganisms (GCM) 10K type strain sequencing project: providing services to taxonomists for standard genome sequencing and annotation.</title>
        <authorList>
            <consortium name="The Broad Institute Genomics Platform"/>
            <consortium name="The Broad Institute Genome Sequencing Center for Infectious Disease"/>
            <person name="Wu L."/>
            <person name="Ma J."/>
        </authorList>
    </citation>
    <scope>NUCLEOTIDE SEQUENCE [LARGE SCALE GENOMIC DNA]</scope>
    <source>
        <strain evidence="5">JCM 31696</strain>
    </source>
</reference>
<feature type="non-terminal residue" evidence="4">
    <location>
        <position position="98"/>
    </location>
</feature>
<dbReference type="SMART" id="SM00862">
    <property type="entry name" value="Trans_reg_C"/>
    <property type="match status" value="1"/>
</dbReference>
<dbReference type="CDD" id="cd00383">
    <property type="entry name" value="trans_reg_C"/>
    <property type="match status" value="1"/>
</dbReference>
<proteinExistence type="predicted"/>
<evidence type="ECO:0000256" key="2">
    <source>
        <dbReference type="PROSITE-ProRule" id="PRU01091"/>
    </source>
</evidence>
<sequence length="98" mass="10746">MKFGILGPLTVWRDADQLELGTPKARVLLAVLLCQAGRAVSEDQLAEALWGDAPPKSATKNVQTYVHRLRRRLGDPARVVRQGSGYLVPLVRDELDAA</sequence>
<evidence type="ECO:0000313" key="4">
    <source>
        <dbReference type="EMBL" id="MFD0855251.1"/>
    </source>
</evidence>
<dbReference type="PROSITE" id="PS51755">
    <property type="entry name" value="OMPR_PHOB"/>
    <property type="match status" value="1"/>
</dbReference>
<dbReference type="InterPro" id="IPR051677">
    <property type="entry name" value="AfsR-DnrI-RedD_regulator"/>
</dbReference>
<evidence type="ECO:0000259" key="3">
    <source>
        <dbReference type="PROSITE" id="PS51755"/>
    </source>
</evidence>
<feature type="DNA-binding region" description="OmpR/PhoB-type" evidence="2">
    <location>
        <begin position="1"/>
        <end position="90"/>
    </location>
</feature>
<accession>A0ABW3CLS2</accession>
<gene>
    <name evidence="4" type="ORF">ACFQ07_23630</name>
</gene>
<dbReference type="InterPro" id="IPR016032">
    <property type="entry name" value="Sig_transdc_resp-reg_C-effctor"/>
</dbReference>
<dbReference type="InterPro" id="IPR036388">
    <property type="entry name" value="WH-like_DNA-bd_sf"/>
</dbReference>
<dbReference type="InterPro" id="IPR001867">
    <property type="entry name" value="OmpR/PhoB-type_DNA-bd"/>
</dbReference>
<dbReference type="PANTHER" id="PTHR35807">
    <property type="entry name" value="TRANSCRIPTIONAL REGULATOR REDD-RELATED"/>
    <property type="match status" value="1"/>
</dbReference>
<evidence type="ECO:0000256" key="1">
    <source>
        <dbReference type="ARBA" id="ARBA00023125"/>
    </source>
</evidence>
<feature type="domain" description="OmpR/PhoB-type" evidence="3">
    <location>
        <begin position="1"/>
        <end position="90"/>
    </location>
</feature>
<comment type="caution">
    <text evidence="4">The sequence shown here is derived from an EMBL/GenBank/DDBJ whole genome shotgun (WGS) entry which is preliminary data.</text>
</comment>
<dbReference type="EMBL" id="JBHTIR010003468">
    <property type="protein sequence ID" value="MFD0855251.1"/>
    <property type="molecule type" value="Genomic_DNA"/>
</dbReference>
<protein>
    <submittedName>
        <fullName evidence="4">Winged helix-turn-helix domain-containing protein</fullName>
    </submittedName>
</protein>
<dbReference type="Pfam" id="PF00486">
    <property type="entry name" value="Trans_reg_C"/>
    <property type="match status" value="1"/>
</dbReference>
<name>A0ABW3CLS2_9ACTN</name>
<evidence type="ECO:0000313" key="5">
    <source>
        <dbReference type="Proteomes" id="UP001597083"/>
    </source>
</evidence>
<keyword evidence="1 2" id="KW-0238">DNA-binding</keyword>
<organism evidence="4 5">
    <name type="scientific">Actinomadura adrarensis</name>
    <dbReference type="NCBI Taxonomy" id="1819600"/>
    <lineage>
        <taxon>Bacteria</taxon>
        <taxon>Bacillati</taxon>
        <taxon>Actinomycetota</taxon>
        <taxon>Actinomycetes</taxon>
        <taxon>Streptosporangiales</taxon>
        <taxon>Thermomonosporaceae</taxon>
        <taxon>Actinomadura</taxon>
    </lineage>
</organism>
<dbReference type="SUPFAM" id="SSF46894">
    <property type="entry name" value="C-terminal effector domain of the bipartite response regulators"/>
    <property type="match status" value="1"/>
</dbReference>
<keyword evidence="5" id="KW-1185">Reference proteome</keyword>
<dbReference type="PANTHER" id="PTHR35807:SF1">
    <property type="entry name" value="TRANSCRIPTIONAL REGULATOR REDD"/>
    <property type="match status" value="1"/>
</dbReference>
<dbReference type="Proteomes" id="UP001597083">
    <property type="component" value="Unassembled WGS sequence"/>
</dbReference>